<dbReference type="SUPFAM" id="SSF49401">
    <property type="entry name" value="Bacterial adhesins"/>
    <property type="match status" value="1"/>
</dbReference>
<evidence type="ECO:0000256" key="3">
    <source>
        <dbReference type="ARBA" id="ARBA00022729"/>
    </source>
</evidence>
<keyword evidence="4" id="KW-0281">Fimbrium</keyword>
<protein>
    <submittedName>
        <fullName evidence="7">Fimbrial-like adhesin</fullName>
    </submittedName>
</protein>
<evidence type="ECO:0000256" key="4">
    <source>
        <dbReference type="ARBA" id="ARBA00023263"/>
    </source>
</evidence>
<dbReference type="InterPro" id="IPR050263">
    <property type="entry name" value="Bact_Fimbrial_Adh_Pro"/>
</dbReference>
<organism evidence="7">
    <name type="scientific">Salmonella enterica subsp. enterica serovar Uzaramo</name>
    <dbReference type="NCBI Taxonomy" id="2565147"/>
    <lineage>
        <taxon>Bacteria</taxon>
        <taxon>Pseudomonadati</taxon>
        <taxon>Pseudomonadota</taxon>
        <taxon>Gammaproteobacteria</taxon>
        <taxon>Enterobacterales</taxon>
        <taxon>Enterobacteriaceae</taxon>
        <taxon>Salmonella</taxon>
    </lineage>
</organism>
<feature type="signal peptide" evidence="5">
    <location>
        <begin position="1"/>
        <end position="25"/>
    </location>
</feature>
<comment type="similarity">
    <text evidence="2">Belongs to the fimbrial protein family.</text>
</comment>
<sequence>MDDNNMKKILYLFFLLLFTQNCAIAQNTFVYGGNVDGSGKRGPDRDGSQTYTYSTGNTLVFSRTSTLAPANIKLDLGGAYWRGATVGLLYCTRSSKGSGGPLTITSGIVDSGYSYGGHKLFKTNLTGLYYTFHVTELHGFHVSSNITEFYLGEQNSLNVTLTDDYGWCNNSSTGKTPEYVDTQGALSLMGQIEFFTDATFDPAGGESITLLTTEDYVFRVKNENPGSGISSYNDKIITNLVGVNVTLPTCMTTPVLSGSTVSGSTVKLGSYSPNSIINGATPVQFAIELQNCIRIHNIEVKMASSVTGVDTSLLGNTIASNAAQGVGVEISGLANAVSPQMVLIPNDSNSIYKDYEDEEAGSNGIYGDGGSGSTTSQTLHFQALLKRDGNSTITSGEFKATSVFTISYP</sequence>
<dbReference type="PANTHER" id="PTHR33420">
    <property type="entry name" value="FIMBRIAL SUBUNIT ELFA-RELATED"/>
    <property type="match status" value="1"/>
</dbReference>
<dbReference type="EMBL" id="AAMJSY010000011">
    <property type="protein sequence ID" value="EDI0751280.1"/>
    <property type="molecule type" value="Genomic_DNA"/>
</dbReference>
<accession>A0A636KBG7</accession>
<comment type="caution">
    <text evidence="7">The sequence shown here is derived from an EMBL/GenBank/DDBJ whole genome shotgun (WGS) entry which is preliminary data.</text>
</comment>
<dbReference type="GO" id="GO:0009289">
    <property type="term" value="C:pilus"/>
    <property type="evidence" value="ECO:0007669"/>
    <property type="project" value="UniProtKB-SubCell"/>
</dbReference>
<proteinExistence type="inferred from homology"/>
<keyword evidence="3 5" id="KW-0732">Signal</keyword>
<dbReference type="PANTHER" id="PTHR33420:SF12">
    <property type="entry name" value="FIMBRIN-LIKE PROTEIN FIMI-RELATED"/>
    <property type="match status" value="1"/>
</dbReference>
<evidence type="ECO:0000256" key="5">
    <source>
        <dbReference type="SAM" id="SignalP"/>
    </source>
</evidence>
<comment type="subcellular location">
    <subcellularLocation>
        <location evidence="1">Fimbrium</location>
    </subcellularLocation>
</comment>
<dbReference type="GO" id="GO:0043709">
    <property type="term" value="P:cell adhesion involved in single-species biofilm formation"/>
    <property type="evidence" value="ECO:0007669"/>
    <property type="project" value="TreeGrafter"/>
</dbReference>
<dbReference type="Pfam" id="PF00419">
    <property type="entry name" value="Fimbrial"/>
    <property type="match status" value="1"/>
</dbReference>
<name>A0A636KBG7_SALET</name>
<evidence type="ECO:0000256" key="1">
    <source>
        <dbReference type="ARBA" id="ARBA00004561"/>
    </source>
</evidence>
<dbReference type="InterPro" id="IPR008966">
    <property type="entry name" value="Adhesion_dom_sf"/>
</dbReference>
<dbReference type="InterPro" id="IPR000259">
    <property type="entry name" value="Adhesion_dom_fimbrial"/>
</dbReference>
<dbReference type="InterPro" id="IPR036937">
    <property type="entry name" value="Adhesion_dom_fimbrial_sf"/>
</dbReference>
<evidence type="ECO:0000256" key="2">
    <source>
        <dbReference type="ARBA" id="ARBA00006671"/>
    </source>
</evidence>
<dbReference type="AlphaFoldDB" id="A0A636KBG7"/>
<evidence type="ECO:0000313" key="7">
    <source>
        <dbReference type="EMBL" id="EDI0751280.1"/>
    </source>
</evidence>
<gene>
    <name evidence="7" type="ORF">CC877_09880</name>
</gene>
<dbReference type="Gene3D" id="2.60.40.1090">
    <property type="entry name" value="Fimbrial-type adhesion domain"/>
    <property type="match status" value="1"/>
</dbReference>
<feature type="domain" description="Fimbrial-type adhesion" evidence="6">
    <location>
        <begin position="261"/>
        <end position="408"/>
    </location>
</feature>
<reference evidence="7" key="1">
    <citation type="submission" date="2018-07" db="EMBL/GenBank/DDBJ databases">
        <authorList>
            <person name="Ashton P.M."/>
            <person name="Dallman T."/>
            <person name="Nair S."/>
            <person name="De Pinna E."/>
            <person name="Peters T."/>
            <person name="Grant K."/>
        </authorList>
    </citation>
    <scope>NUCLEOTIDE SEQUENCE</scope>
    <source>
        <strain evidence="7">367482</strain>
    </source>
</reference>
<evidence type="ECO:0000259" key="6">
    <source>
        <dbReference type="Pfam" id="PF00419"/>
    </source>
</evidence>
<feature type="chain" id="PRO_5025031868" evidence="5">
    <location>
        <begin position="26"/>
        <end position="409"/>
    </location>
</feature>